<comment type="caution">
    <text evidence="1">The sequence shown here is derived from an EMBL/GenBank/DDBJ whole genome shotgun (WGS) entry which is preliminary data.</text>
</comment>
<keyword evidence="2" id="KW-1185">Reference proteome</keyword>
<dbReference type="EMBL" id="JAVDPW010000009">
    <property type="protein sequence ID" value="MDR6292336.1"/>
    <property type="molecule type" value="Genomic_DNA"/>
</dbReference>
<evidence type="ECO:0000313" key="1">
    <source>
        <dbReference type="EMBL" id="MDR6292336.1"/>
    </source>
</evidence>
<proteinExistence type="predicted"/>
<organism evidence="1 2">
    <name type="scientific">Inquilinus ginsengisoli</name>
    <dbReference type="NCBI Taxonomy" id="363840"/>
    <lineage>
        <taxon>Bacteria</taxon>
        <taxon>Pseudomonadati</taxon>
        <taxon>Pseudomonadota</taxon>
        <taxon>Alphaproteobacteria</taxon>
        <taxon>Rhodospirillales</taxon>
        <taxon>Rhodospirillaceae</taxon>
        <taxon>Inquilinus</taxon>
    </lineage>
</organism>
<sequence>MQHTIGLLKEIDAFLAATCMKETTFGRKVVNDGKFVPRLRAGGDVGTRVAARVREFIHSTPCEEISS</sequence>
<evidence type="ECO:0000313" key="2">
    <source>
        <dbReference type="Proteomes" id="UP001262410"/>
    </source>
</evidence>
<gene>
    <name evidence="1" type="ORF">E9232_004876</name>
</gene>
<accession>A0ABU1JUN8</accession>
<name>A0ABU1JUN8_9PROT</name>
<dbReference type="RefSeq" id="WP_309798347.1">
    <property type="nucleotide sequence ID" value="NZ_JAVDPW010000009.1"/>
</dbReference>
<reference evidence="1 2" key="1">
    <citation type="submission" date="2023-07" db="EMBL/GenBank/DDBJ databases">
        <title>Sorghum-associated microbial communities from plants grown in Nebraska, USA.</title>
        <authorList>
            <person name="Schachtman D."/>
        </authorList>
    </citation>
    <scope>NUCLEOTIDE SEQUENCE [LARGE SCALE GENOMIC DNA]</scope>
    <source>
        <strain evidence="1 2">584</strain>
    </source>
</reference>
<dbReference type="Proteomes" id="UP001262410">
    <property type="component" value="Unassembled WGS sequence"/>
</dbReference>
<protein>
    <submittedName>
        <fullName evidence="1">Uncharacterized protein</fullName>
    </submittedName>
</protein>